<dbReference type="VEuPathDB" id="VectorBase:BGLAX_041842"/>
<dbReference type="InterPro" id="IPR016187">
    <property type="entry name" value="CTDL_fold"/>
</dbReference>
<dbReference type="EnsemblMetazoa" id="BGLB034055-RA">
    <property type="protein sequence ID" value="BGLB034055-PA"/>
    <property type="gene ID" value="BGLB034055"/>
</dbReference>
<reference evidence="2" key="1">
    <citation type="submission" date="2020-05" db="UniProtKB">
        <authorList>
            <consortium name="EnsemblMetazoa"/>
        </authorList>
    </citation>
    <scope>IDENTIFICATION</scope>
    <source>
        <strain evidence="2">BB02</strain>
    </source>
</reference>
<dbReference type="Gene3D" id="3.10.100.10">
    <property type="entry name" value="Mannose-Binding Protein A, subunit A"/>
    <property type="match status" value="1"/>
</dbReference>
<evidence type="ECO:0000313" key="2">
    <source>
        <dbReference type="EnsemblMetazoa" id="BGLB034055-PA"/>
    </source>
</evidence>
<dbReference type="InterPro" id="IPR016186">
    <property type="entry name" value="C-type_lectin-like/link_sf"/>
</dbReference>
<evidence type="ECO:0000313" key="3">
    <source>
        <dbReference type="Proteomes" id="UP000076420"/>
    </source>
</evidence>
<sequence>MILGSLLSNVTVQNPNGSLQTVDCLEYAGVTCPESWIGIDGRCYRFFIESIEDPSLMCAYIGGYLAVYETEEEAESVLEIIQMTAMLYNKARWTFGLFHLRGTTSYLRYTNGAFVNESLRTRYDEDDFQCYAHTSFNASDIIGVDCGKYAYICEKGPDYRGCYLSAASQNQYLIGYRDLTVTQCLETCKGLGRSSLLTLKLKKDELA</sequence>
<dbReference type="VEuPathDB" id="VectorBase:BGLB034055"/>
<dbReference type="SMART" id="SM00034">
    <property type="entry name" value="CLECT"/>
    <property type="match status" value="1"/>
</dbReference>
<feature type="domain" description="C-type lectin" evidence="1">
    <location>
        <begin position="32"/>
        <end position="154"/>
    </location>
</feature>
<evidence type="ECO:0000259" key="1">
    <source>
        <dbReference type="SMART" id="SM00034"/>
    </source>
</evidence>
<dbReference type="AlphaFoldDB" id="A0A2C9LRQ1"/>
<dbReference type="InterPro" id="IPR001304">
    <property type="entry name" value="C-type_lectin-like"/>
</dbReference>
<protein>
    <recommendedName>
        <fullName evidence="1">C-type lectin domain-containing protein</fullName>
    </recommendedName>
</protein>
<organism evidence="2 3">
    <name type="scientific">Biomphalaria glabrata</name>
    <name type="common">Bloodfluke planorb</name>
    <name type="synonym">Freshwater snail</name>
    <dbReference type="NCBI Taxonomy" id="6526"/>
    <lineage>
        <taxon>Eukaryota</taxon>
        <taxon>Metazoa</taxon>
        <taxon>Spiralia</taxon>
        <taxon>Lophotrochozoa</taxon>
        <taxon>Mollusca</taxon>
        <taxon>Gastropoda</taxon>
        <taxon>Heterobranchia</taxon>
        <taxon>Euthyneura</taxon>
        <taxon>Panpulmonata</taxon>
        <taxon>Hygrophila</taxon>
        <taxon>Lymnaeoidea</taxon>
        <taxon>Planorbidae</taxon>
        <taxon>Biomphalaria</taxon>
    </lineage>
</organism>
<name>A0A2C9LRQ1_BIOGL</name>
<dbReference type="KEGG" id="bgt:106065685"/>
<dbReference type="SUPFAM" id="SSF56436">
    <property type="entry name" value="C-type lectin-like"/>
    <property type="match status" value="1"/>
</dbReference>
<dbReference type="Proteomes" id="UP000076420">
    <property type="component" value="Unassembled WGS sequence"/>
</dbReference>
<gene>
    <name evidence="2" type="primary">106065685</name>
</gene>
<accession>A0A2C9LRQ1</accession>
<proteinExistence type="predicted"/>